<dbReference type="Gene3D" id="1.10.260.40">
    <property type="entry name" value="lambda repressor-like DNA-binding domains"/>
    <property type="match status" value="1"/>
</dbReference>
<dbReference type="PROSITE" id="PS50943">
    <property type="entry name" value="HTH_CROC1"/>
    <property type="match status" value="1"/>
</dbReference>
<dbReference type="AlphaFoldDB" id="A0A378TNE3"/>
<dbReference type="InterPro" id="IPR010982">
    <property type="entry name" value="Lambda_DNA-bd_dom_sf"/>
</dbReference>
<dbReference type="GO" id="GO:0003700">
    <property type="term" value="F:DNA-binding transcription factor activity"/>
    <property type="evidence" value="ECO:0007669"/>
    <property type="project" value="TreeGrafter"/>
</dbReference>
<dbReference type="InterPro" id="IPR001647">
    <property type="entry name" value="HTH_TetR"/>
</dbReference>
<keyword evidence="1 2" id="KW-0238">DNA-binding</keyword>
<dbReference type="PANTHER" id="PTHR30055:SF237">
    <property type="entry name" value="TRANSCRIPTIONAL REPRESSOR MCE3R"/>
    <property type="match status" value="1"/>
</dbReference>
<evidence type="ECO:0000259" key="4">
    <source>
        <dbReference type="PROSITE" id="PS50977"/>
    </source>
</evidence>
<dbReference type="Gene3D" id="1.10.357.10">
    <property type="entry name" value="Tetracycline Repressor, domain 2"/>
    <property type="match status" value="1"/>
</dbReference>
<protein>
    <submittedName>
        <fullName evidence="5">Transcriptional regulator</fullName>
    </submittedName>
</protein>
<dbReference type="PANTHER" id="PTHR30055">
    <property type="entry name" value="HTH-TYPE TRANSCRIPTIONAL REGULATOR RUTR"/>
    <property type="match status" value="1"/>
</dbReference>
<evidence type="ECO:0000313" key="5">
    <source>
        <dbReference type="EMBL" id="STZ62150.1"/>
    </source>
</evidence>
<dbReference type="InterPro" id="IPR050109">
    <property type="entry name" value="HTH-type_TetR-like_transc_reg"/>
</dbReference>
<evidence type="ECO:0000256" key="2">
    <source>
        <dbReference type="PROSITE-ProRule" id="PRU00335"/>
    </source>
</evidence>
<dbReference type="SUPFAM" id="SSF48498">
    <property type="entry name" value="Tetracyclin repressor-like, C-terminal domain"/>
    <property type="match status" value="1"/>
</dbReference>
<dbReference type="EMBL" id="UGQT01000001">
    <property type="protein sequence ID" value="STZ62150.1"/>
    <property type="molecule type" value="Genomic_DNA"/>
</dbReference>
<evidence type="ECO:0000259" key="3">
    <source>
        <dbReference type="PROSITE" id="PS50943"/>
    </source>
</evidence>
<evidence type="ECO:0000256" key="1">
    <source>
        <dbReference type="ARBA" id="ARBA00023125"/>
    </source>
</evidence>
<sequence>MAADPKLSDLGGRIRALRTEAGLTVRDLADHLHVSPATVSAIENGRTGISAVRIAEVAALLNTPVDTLLNPAGAAPAVRVRADDSDHAQDWRRFEPLVLEQPLRAALEHFSEVGYHATTMRELADRANMSVPGIYHYYSGKEQLLAALLDLTLDDVLDRCGRAIAAGGSSVERFTNLVECMALFHAHRAKLGIVAAGEARGLTGEAAERVRTRGRAVQHLFKAQVLQGCASGAFGTQNPEEAALAVQDMCVGLARWFTEGGRLNAEQIAAQYAEFALNLVECRR</sequence>
<dbReference type="InterPro" id="IPR036271">
    <property type="entry name" value="Tet_transcr_reg_TetR-rel_C_sf"/>
</dbReference>
<gene>
    <name evidence="5" type="primary">kstR2_17</name>
    <name evidence="5" type="ORF">NCTC10821_05714</name>
</gene>
<feature type="DNA-binding region" description="H-T-H motif" evidence="2">
    <location>
        <begin position="119"/>
        <end position="138"/>
    </location>
</feature>
<keyword evidence="6" id="KW-1185">Reference proteome</keyword>
<dbReference type="Pfam" id="PF17932">
    <property type="entry name" value="TetR_C_24"/>
    <property type="match status" value="1"/>
</dbReference>
<dbReference type="Pfam" id="PF00440">
    <property type="entry name" value="TetR_N"/>
    <property type="match status" value="1"/>
</dbReference>
<dbReference type="CDD" id="cd00093">
    <property type="entry name" value="HTH_XRE"/>
    <property type="match status" value="1"/>
</dbReference>
<dbReference type="InterPro" id="IPR041490">
    <property type="entry name" value="KstR2_TetR_C"/>
</dbReference>
<dbReference type="SUPFAM" id="SSF47413">
    <property type="entry name" value="lambda repressor-like DNA-binding domains"/>
    <property type="match status" value="1"/>
</dbReference>
<dbReference type="RefSeq" id="WP_115280911.1">
    <property type="nucleotide sequence ID" value="NZ_AP022600.1"/>
</dbReference>
<dbReference type="OrthoDB" id="1669699at2"/>
<dbReference type="InterPro" id="IPR001387">
    <property type="entry name" value="Cro/C1-type_HTH"/>
</dbReference>
<dbReference type="SUPFAM" id="SSF46689">
    <property type="entry name" value="Homeodomain-like"/>
    <property type="match status" value="1"/>
</dbReference>
<dbReference type="Pfam" id="PF13560">
    <property type="entry name" value="HTH_31"/>
    <property type="match status" value="1"/>
</dbReference>
<accession>A0A378TNE3</accession>
<dbReference type="PRINTS" id="PR00455">
    <property type="entry name" value="HTHTETR"/>
</dbReference>
<proteinExistence type="predicted"/>
<dbReference type="GO" id="GO:0000976">
    <property type="term" value="F:transcription cis-regulatory region binding"/>
    <property type="evidence" value="ECO:0007669"/>
    <property type="project" value="TreeGrafter"/>
</dbReference>
<dbReference type="SMART" id="SM00530">
    <property type="entry name" value="HTH_XRE"/>
    <property type="match status" value="1"/>
</dbReference>
<organism evidence="5 6">
    <name type="scientific">Mycolicibacterium tokaiense</name>
    <dbReference type="NCBI Taxonomy" id="39695"/>
    <lineage>
        <taxon>Bacteria</taxon>
        <taxon>Bacillati</taxon>
        <taxon>Actinomycetota</taxon>
        <taxon>Actinomycetes</taxon>
        <taxon>Mycobacteriales</taxon>
        <taxon>Mycobacteriaceae</taxon>
        <taxon>Mycolicibacterium</taxon>
    </lineage>
</organism>
<feature type="domain" description="HTH tetR-type" evidence="4">
    <location>
        <begin position="96"/>
        <end position="156"/>
    </location>
</feature>
<feature type="domain" description="HTH cro/C1-type" evidence="3">
    <location>
        <begin position="14"/>
        <end position="68"/>
    </location>
</feature>
<dbReference type="InterPro" id="IPR009057">
    <property type="entry name" value="Homeodomain-like_sf"/>
</dbReference>
<name>A0A378TNE3_9MYCO</name>
<dbReference type="Proteomes" id="UP000254978">
    <property type="component" value="Unassembled WGS sequence"/>
</dbReference>
<evidence type="ECO:0000313" key="6">
    <source>
        <dbReference type="Proteomes" id="UP000254978"/>
    </source>
</evidence>
<reference evidence="5 6" key="1">
    <citation type="submission" date="2018-06" db="EMBL/GenBank/DDBJ databases">
        <authorList>
            <consortium name="Pathogen Informatics"/>
            <person name="Doyle S."/>
        </authorList>
    </citation>
    <scope>NUCLEOTIDE SEQUENCE [LARGE SCALE GENOMIC DNA]</scope>
    <source>
        <strain evidence="5 6">NCTC10821</strain>
    </source>
</reference>
<dbReference type="PROSITE" id="PS50977">
    <property type="entry name" value="HTH_TETR_2"/>
    <property type="match status" value="1"/>
</dbReference>